<evidence type="ECO:0000256" key="1">
    <source>
        <dbReference type="ARBA" id="ARBA00008416"/>
    </source>
</evidence>
<proteinExistence type="inferred from homology"/>
<reference evidence="3" key="1">
    <citation type="submission" date="2018-06" db="EMBL/GenBank/DDBJ databases">
        <authorList>
            <person name="Zhirakovskaya E."/>
        </authorList>
    </citation>
    <scope>NUCLEOTIDE SEQUENCE</scope>
</reference>
<comment type="similarity">
    <text evidence="1">Belongs to the pirin family.</text>
</comment>
<protein>
    <submittedName>
        <fullName evidence="3">Pirin</fullName>
    </submittedName>
</protein>
<evidence type="ECO:0000259" key="2">
    <source>
        <dbReference type="Pfam" id="PF02678"/>
    </source>
</evidence>
<dbReference type="InterPro" id="IPR014710">
    <property type="entry name" value="RmlC-like_jellyroll"/>
</dbReference>
<name>A0A3B0XFB9_9ZZZZ</name>
<dbReference type="Pfam" id="PF02678">
    <property type="entry name" value="Pirin"/>
    <property type="match status" value="1"/>
</dbReference>
<dbReference type="EMBL" id="UOFD01000079">
    <property type="protein sequence ID" value="VAW54674.1"/>
    <property type="molecule type" value="Genomic_DNA"/>
</dbReference>
<dbReference type="InterPro" id="IPR003829">
    <property type="entry name" value="Pirin_N_dom"/>
</dbReference>
<evidence type="ECO:0000313" key="3">
    <source>
        <dbReference type="EMBL" id="VAW54674.1"/>
    </source>
</evidence>
<organism evidence="3">
    <name type="scientific">hydrothermal vent metagenome</name>
    <dbReference type="NCBI Taxonomy" id="652676"/>
    <lineage>
        <taxon>unclassified sequences</taxon>
        <taxon>metagenomes</taxon>
        <taxon>ecological metagenomes</taxon>
    </lineage>
</organism>
<feature type="domain" description="Pirin N-terminal" evidence="2">
    <location>
        <begin position="66"/>
        <end position="133"/>
    </location>
</feature>
<dbReference type="InterPro" id="IPR012093">
    <property type="entry name" value="Pirin"/>
</dbReference>
<dbReference type="InterPro" id="IPR011051">
    <property type="entry name" value="RmlC_Cupin_sf"/>
</dbReference>
<dbReference type="Gene3D" id="2.60.120.10">
    <property type="entry name" value="Jelly Rolls"/>
    <property type="match status" value="1"/>
</dbReference>
<dbReference type="PANTHER" id="PTHR43212">
    <property type="entry name" value="QUERCETIN 2,3-DIOXYGENASE"/>
    <property type="match status" value="1"/>
</dbReference>
<gene>
    <name evidence="3" type="ORF">MNBD_GAMMA06-540</name>
</gene>
<dbReference type="AlphaFoldDB" id="A0A3B0XFB9"/>
<dbReference type="PANTHER" id="PTHR43212:SF3">
    <property type="entry name" value="QUERCETIN 2,3-DIOXYGENASE"/>
    <property type="match status" value="1"/>
</dbReference>
<accession>A0A3B0XFB9</accession>
<dbReference type="SUPFAM" id="SSF51182">
    <property type="entry name" value="RmlC-like cupins"/>
    <property type="match status" value="1"/>
</dbReference>
<sequence length="235" mass="25719">MTNSTMNQPIEILKRDSLSESGFAGLKEHRLVKAPKVFGSHENKDGSWPGIGNFVYLADARFMPHGETRMHSHHEIDVISVLVDGRISHEGSLENGKDLGRNDVQVQRAGGEGFSHNEINPDADWNRMIQIWVLPEQAGQPAGYKVYQPTSGKLTRIYGGEASSDADFPAATKMDVAILNQGQSVDVDEPFIAYITRGKGLANGKPVEDGEVFRGDVLNFEASGDVQLIVIHVSH</sequence>